<dbReference type="InterPro" id="IPR036868">
    <property type="entry name" value="TusA-like_sf"/>
</dbReference>
<dbReference type="SUPFAM" id="SSF64307">
    <property type="entry name" value="SirA-like"/>
    <property type="match status" value="1"/>
</dbReference>
<evidence type="ECO:0000259" key="1">
    <source>
        <dbReference type="PROSITE" id="PS01148"/>
    </source>
</evidence>
<dbReference type="RefSeq" id="WP_077495520.1">
    <property type="nucleotide sequence ID" value="NZ_MLAG01000007.1"/>
</dbReference>
<dbReference type="Pfam" id="PF01206">
    <property type="entry name" value="TusA"/>
    <property type="match status" value="1"/>
</dbReference>
<dbReference type="InterPro" id="IPR001455">
    <property type="entry name" value="TusA-like"/>
</dbReference>
<dbReference type="Gene3D" id="3.30.110.40">
    <property type="entry name" value="TusA-like domain"/>
    <property type="match status" value="1"/>
</dbReference>
<organism evidence="2 3">
    <name type="scientific">Rodentibacter ratti</name>
    <dbReference type="NCBI Taxonomy" id="1906745"/>
    <lineage>
        <taxon>Bacteria</taxon>
        <taxon>Pseudomonadati</taxon>
        <taxon>Pseudomonadota</taxon>
        <taxon>Gammaproteobacteria</taxon>
        <taxon>Pasteurellales</taxon>
        <taxon>Pasteurellaceae</taxon>
        <taxon>Rodentibacter</taxon>
    </lineage>
</organism>
<evidence type="ECO:0000313" key="2">
    <source>
        <dbReference type="EMBL" id="OOF83766.1"/>
    </source>
</evidence>
<feature type="domain" description="UPF0033" evidence="1">
    <location>
        <begin position="5"/>
        <end position="29"/>
    </location>
</feature>
<dbReference type="Proteomes" id="UP000188573">
    <property type="component" value="Unassembled WGS sequence"/>
</dbReference>
<gene>
    <name evidence="2" type="ORF">BKG92_01950</name>
</gene>
<dbReference type="CDD" id="cd00291">
    <property type="entry name" value="SirA_YedF_YeeD"/>
    <property type="match status" value="1"/>
</dbReference>
<name>A0A1V3L1B9_9PAST</name>
<dbReference type="AlphaFoldDB" id="A0A1V3L1B9"/>
<dbReference type="EMBL" id="MLAG01000007">
    <property type="protein sequence ID" value="OOF83766.1"/>
    <property type="molecule type" value="Genomic_DNA"/>
</dbReference>
<keyword evidence="3" id="KW-1185">Reference proteome</keyword>
<protein>
    <recommendedName>
        <fullName evidence="1">UPF0033 domain-containing protein</fullName>
    </recommendedName>
</protein>
<comment type="caution">
    <text evidence="2">The sequence shown here is derived from an EMBL/GenBank/DDBJ whole genome shotgun (WGS) entry which is preliminary data.</text>
</comment>
<reference evidence="2 3" key="1">
    <citation type="submission" date="2016-10" db="EMBL/GenBank/DDBJ databases">
        <title>Rodentibacter gen. nov. and new species.</title>
        <authorList>
            <person name="Christensen H."/>
        </authorList>
    </citation>
    <scope>NUCLEOTIDE SEQUENCE [LARGE SCALE GENOMIC DNA]</scope>
    <source>
        <strain evidence="2 3">Ac81</strain>
    </source>
</reference>
<accession>A0A1V3L1B9</accession>
<proteinExistence type="predicted"/>
<dbReference type="PROSITE" id="PS01148">
    <property type="entry name" value="UPF0033"/>
    <property type="match status" value="1"/>
</dbReference>
<evidence type="ECO:0000313" key="3">
    <source>
        <dbReference type="Proteomes" id="UP000188573"/>
    </source>
</evidence>
<sequence>MDYQLDTRGYRCPLPLLMIKKALTSLGENDRLLVLISTESSEKEIELLCENLDCLYQRNEDHSFILRKRAK</sequence>